<dbReference type="GO" id="GO:1902201">
    <property type="term" value="P:negative regulation of bacterial-type flagellum-dependent cell motility"/>
    <property type="evidence" value="ECO:0007669"/>
    <property type="project" value="TreeGrafter"/>
</dbReference>
<sequence>MLRPATRALLRIFCLVLLARPLVVLEGQEYSFRHYDASDGLNDLGVHCIVQVTAGPLYTCTDGGLYRYAGSRVHRVPLTVPGDSYVAGGTEGRSGEAWFATIHSLYLLDAGGMHAVTSPPEGFEFDLFASLAASRTRDGRIYFVSRHQLYLAERASTGQWTVQELFGDTLRAQHPGLNNVSFVYAAPDDTLWLGCDSQVCRYDGRSLKLYGTPQGLPAESWRSALLDSRGRLWVRSEHSIYRLDRDAERFHSLSGALTGESLTVRGMDVAEDPQGRVLINLSKGLARFEQDRWRVFDRSSGIPPNEIDALSFDHQGSLWLGLSGHGLARWRGYDSFENWTSATGLSSDVVWNFLRDRRERMWVATEGGLDEFRPGAHAPSPATSTTGRAMRRVQTLAETPDGHIWAGSDDGSVVDFDPDTHRTRPVAQLSGIFQLLFSHSGRMWICSIPGLYVVDWNSPQRKPQRVAAVPSLQGHLYEGVEDAHGGLWFIGEKGLSHFVDGHWSQIRLPAGFQPVLSSQITLGKDGSLWLSGAKPSLAHLRVVGDHAELIESAPWATSEDLSVYLIASDHRGWIWVGTGQGIWVSDGKRWIHVTVDDGLVWNDINSSGFYDDHDGSVWIGTSGGAARLPNPETLFSAPPLTAAIDTARWGDHVLDLRIDNEIPFRHQALTAHMMHFDFRREATIHFRYRMVGLEEDWQDSTEPDIRYPPMPPGSYLLEIKAMDEGDGRTSQPVVLRFHVLPPWWQTRSVYLLELLSALLLGLSVWRWSVRMLVRRQRLLEDLVAKRTAELQRETQELVKARNELQVLAMHDSLTGLLNRGAIIAKLEEELQRSTRDESPLALVLLDIDHFKRINDTWGHTTGDAVLKEYARRMRELARSYDAAGRYGGEEMLVLLPGLRETDSNERLRELHTALCQPIEVGILTLTVTCSIGVTWRNGASDSAHSLLERADKALYRAKNEGRNRMAFAALTGSLPEAVPAQLGSYETPAPQDSPSLQ</sequence>
<accession>A0A1H6ABH3</accession>
<reference evidence="5 6" key="1">
    <citation type="submission" date="2016-10" db="EMBL/GenBank/DDBJ databases">
        <authorList>
            <person name="de Groot N.N."/>
        </authorList>
    </citation>
    <scope>NUCLEOTIDE SEQUENCE [LARGE SCALE GENOMIC DNA]</scope>
    <source>
        <strain evidence="5 6">DSM 22489</strain>
    </source>
</reference>
<name>A0A1H6ABH3_9BACT</name>
<dbReference type="SUPFAM" id="SSF63829">
    <property type="entry name" value="Calcium-dependent phosphotriesterase"/>
    <property type="match status" value="2"/>
</dbReference>
<dbReference type="Pfam" id="PF07495">
    <property type="entry name" value="Y_Y_Y"/>
    <property type="match status" value="1"/>
</dbReference>
<gene>
    <name evidence="5" type="ORF">SAMN05421819_3056</name>
</gene>
<dbReference type="GO" id="GO:0052621">
    <property type="term" value="F:diguanylate cyclase activity"/>
    <property type="evidence" value="ECO:0007669"/>
    <property type="project" value="UniProtKB-EC"/>
</dbReference>
<dbReference type="PANTHER" id="PTHR45138:SF9">
    <property type="entry name" value="DIGUANYLATE CYCLASE DGCM-RELATED"/>
    <property type="match status" value="1"/>
</dbReference>
<dbReference type="GO" id="GO:0005886">
    <property type="term" value="C:plasma membrane"/>
    <property type="evidence" value="ECO:0007669"/>
    <property type="project" value="TreeGrafter"/>
</dbReference>
<comment type="catalytic activity">
    <reaction evidence="2">
        <text>2 GTP = 3',3'-c-di-GMP + 2 diphosphate</text>
        <dbReference type="Rhea" id="RHEA:24898"/>
        <dbReference type="ChEBI" id="CHEBI:33019"/>
        <dbReference type="ChEBI" id="CHEBI:37565"/>
        <dbReference type="ChEBI" id="CHEBI:58805"/>
        <dbReference type="EC" id="2.7.7.65"/>
    </reaction>
</comment>
<dbReference type="Gene3D" id="3.30.70.270">
    <property type="match status" value="1"/>
</dbReference>
<evidence type="ECO:0000256" key="1">
    <source>
        <dbReference type="ARBA" id="ARBA00012528"/>
    </source>
</evidence>
<dbReference type="AlphaFoldDB" id="A0A1H6ABH3"/>
<dbReference type="PROSITE" id="PS50887">
    <property type="entry name" value="GGDEF"/>
    <property type="match status" value="1"/>
</dbReference>
<dbReference type="InterPro" id="IPR013783">
    <property type="entry name" value="Ig-like_fold"/>
</dbReference>
<dbReference type="EC" id="2.7.7.65" evidence="1"/>
<dbReference type="EMBL" id="FNVA01000005">
    <property type="protein sequence ID" value="SEG46093.1"/>
    <property type="molecule type" value="Genomic_DNA"/>
</dbReference>
<evidence type="ECO:0000313" key="5">
    <source>
        <dbReference type="EMBL" id="SEG46093.1"/>
    </source>
</evidence>
<evidence type="ECO:0000313" key="6">
    <source>
        <dbReference type="Proteomes" id="UP000236728"/>
    </source>
</evidence>
<keyword evidence="3" id="KW-0175">Coiled coil</keyword>
<dbReference type="SMART" id="SM00267">
    <property type="entry name" value="GGDEF"/>
    <property type="match status" value="1"/>
</dbReference>
<dbReference type="SUPFAM" id="SSF55073">
    <property type="entry name" value="Nucleotide cyclase"/>
    <property type="match status" value="1"/>
</dbReference>
<dbReference type="Pfam" id="PF00990">
    <property type="entry name" value="GGDEF"/>
    <property type="match status" value="1"/>
</dbReference>
<dbReference type="InterPro" id="IPR043128">
    <property type="entry name" value="Rev_trsase/Diguanyl_cyclase"/>
</dbReference>
<dbReference type="Gene3D" id="2.130.10.10">
    <property type="entry name" value="YVTN repeat-like/Quinoprotein amine dehydrogenase"/>
    <property type="match status" value="4"/>
</dbReference>
<dbReference type="InterPro" id="IPR050469">
    <property type="entry name" value="Diguanylate_Cyclase"/>
</dbReference>
<proteinExistence type="predicted"/>
<dbReference type="Proteomes" id="UP000236728">
    <property type="component" value="Unassembled WGS sequence"/>
</dbReference>
<dbReference type="InterPro" id="IPR029787">
    <property type="entry name" value="Nucleotide_cyclase"/>
</dbReference>
<protein>
    <recommendedName>
        <fullName evidence="1">diguanylate cyclase</fullName>
        <ecNumber evidence="1">2.7.7.65</ecNumber>
    </recommendedName>
</protein>
<dbReference type="InterPro" id="IPR000160">
    <property type="entry name" value="GGDEF_dom"/>
</dbReference>
<evidence type="ECO:0000259" key="4">
    <source>
        <dbReference type="PROSITE" id="PS50887"/>
    </source>
</evidence>
<evidence type="ECO:0000256" key="2">
    <source>
        <dbReference type="ARBA" id="ARBA00034247"/>
    </source>
</evidence>
<dbReference type="Gene3D" id="2.60.40.10">
    <property type="entry name" value="Immunoglobulins"/>
    <property type="match status" value="1"/>
</dbReference>
<organism evidence="5 6">
    <name type="scientific">Bryocella elongata</name>
    <dbReference type="NCBI Taxonomy" id="863522"/>
    <lineage>
        <taxon>Bacteria</taxon>
        <taxon>Pseudomonadati</taxon>
        <taxon>Acidobacteriota</taxon>
        <taxon>Terriglobia</taxon>
        <taxon>Terriglobales</taxon>
        <taxon>Acidobacteriaceae</taxon>
        <taxon>Bryocella</taxon>
    </lineage>
</organism>
<keyword evidence="6" id="KW-1185">Reference proteome</keyword>
<dbReference type="CDD" id="cd01949">
    <property type="entry name" value="GGDEF"/>
    <property type="match status" value="1"/>
</dbReference>
<dbReference type="PANTHER" id="PTHR45138">
    <property type="entry name" value="REGULATORY COMPONENTS OF SENSORY TRANSDUCTION SYSTEM"/>
    <property type="match status" value="1"/>
</dbReference>
<dbReference type="InterPro" id="IPR015943">
    <property type="entry name" value="WD40/YVTN_repeat-like_dom_sf"/>
</dbReference>
<dbReference type="NCBIfam" id="TIGR00254">
    <property type="entry name" value="GGDEF"/>
    <property type="match status" value="1"/>
</dbReference>
<feature type="coiled-coil region" evidence="3">
    <location>
        <begin position="783"/>
        <end position="810"/>
    </location>
</feature>
<dbReference type="GO" id="GO:0043709">
    <property type="term" value="P:cell adhesion involved in single-species biofilm formation"/>
    <property type="evidence" value="ECO:0007669"/>
    <property type="project" value="TreeGrafter"/>
</dbReference>
<evidence type="ECO:0000256" key="3">
    <source>
        <dbReference type="SAM" id="Coils"/>
    </source>
</evidence>
<dbReference type="InterPro" id="IPR011123">
    <property type="entry name" value="Y_Y_Y"/>
</dbReference>
<feature type="domain" description="GGDEF" evidence="4">
    <location>
        <begin position="838"/>
        <end position="970"/>
    </location>
</feature>
<dbReference type="FunFam" id="3.30.70.270:FF:000001">
    <property type="entry name" value="Diguanylate cyclase domain protein"/>
    <property type="match status" value="1"/>
</dbReference>